<reference evidence="1 2" key="1">
    <citation type="submission" date="2015-12" db="EMBL/GenBank/DDBJ databases">
        <title>Draft genome sequence of the thermoanaerobe Thermotalea metallivorans, an isolate from the runoff channel of the Great Artesian Basin, Australia.</title>
        <authorList>
            <person name="Patel B.K."/>
        </authorList>
    </citation>
    <scope>NUCLEOTIDE SEQUENCE [LARGE SCALE GENOMIC DNA]</scope>
    <source>
        <strain evidence="1 2">B2-1</strain>
    </source>
</reference>
<dbReference type="STRING" id="520762.AN619_03510"/>
<organism evidence="1 2">
    <name type="scientific">Thermotalea metallivorans</name>
    <dbReference type="NCBI Taxonomy" id="520762"/>
    <lineage>
        <taxon>Bacteria</taxon>
        <taxon>Bacillati</taxon>
        <taxon>Bacillota</taxon>
        <taxon>Clostridia</taxon>
        <taxon>Peptostreptococcales</taxon>
        <taxon>Thermotaleaceae</taxon>
        <taxon>Thermotalea</taxon>
    </lineage>
</organism>
<gene>
    <name evidence="1" type="ORF">AN619_03510</name>
</gene>
<sequence length="155" mass="18465">MDLEKDIHEIKLRQMGGEVEVIRGIMHYVRFDIGGTIVKYVYHINKKGKYFLQRQAPYPLNAGTYESEQDVIDIIRHDLAQMKNAKKSKKFDKFIEMNKNLSNMMRKFEDLYLYYNVPSVQMEKIEKTIQQLGNLIFETKDISERVYFEKDPESL</sequence>
<evidence type="ECO:0000313" key="1">
    <source>
        <dbReference type="EMBL" id="KXG77897.1"/>
    </source>
</evidence>
<comment type="caution">
    <text evidence="1">The sequence shown here is derived from an EMBL/GenBank/DDBJ whole genome shotgun (WGS) entry which is preliminary data.</text>
</comment>
<accession>A0A140LBH2</accession>
<dbReference type="AlphaFoldDB" id="A0A140LBH2"/>
<keyword evidence="2" id="KW-1185">Reference proteome</keyword>
<proteinExistence type="predicted"/>
<dbReference type="EMBL" id="LOEE01000009">
    <property type="protein sequence ID" value="KXG77897.1"/>
    <property type="molecule type" value="Genomic_DNA"/>
</dbReference>
<dbReference type="Proteomes" id="UP000070456">
    <property type="component" value="Unassembled WGS sequence"/>
</dbReference>
<protein>
    <submittedName>
        <fullName evidence="1">Uncharacterized protein</fullName>
    </submittedName>
</protein>
<evidence type="ECO:0000313" key="2">
    <source>
        <dbReference type="Proteomes" id="UP000070456"/>
    </source>
</evidence>
<name>A0A140LBH2_9FIRM</name>